<gene>
    <name evidence="2" type="ORF">CA14_004377</name>
</gene>
<dbReference type="AlphaFoldDB" id="A0AB74CEA4"/>
<comment type="caution">
    <text evidence="2">The sequence shown here is derived from an EMBL/GenBank/DDBJ whole genome shotgun (WGS) entry which is preliminary data.</text>
</comment>
<dbReference type="Proteomes" id="UP000275480">
    <property type="component" value="Unassembled WGS sequence"/>
</dbReference>
<feature type="compositionally biased region" description="Polar residues" evidence="1">
    <location>
        <begin position="29"/>
        <end position="42"/>
    </location>
</feature>
<reference evidence="2 3" key="1">
    <citation type="submission" date="2018-07" db="EMBL/GenBank/DDBJ databases">
        <title>Identification of spontaneous genetic mutation associated with occurrence of a yellow conidial color mutant of Aspergillus flavus.</title>
        <authorList>
            <person name="Chang P.-K."/>
            <person name="Mack B.M."/>
            <person name="Scharfenstein L."/>
            <person name="Gilbert M.K."/>
        </authorList>
    </citation>
    <scope>NUCLEOTIDE SEQUENCE [LARGE SCALE GENOMIC DNA]</scope>
    <source>
        <strain evidence="2 3">CA14</strain>
    </source>
</reference>
<accession>A0AB74CEA4</accession>
<name>A0AB74CEA4_ASPFL</name>
<proteinExistence type="predicted"/>
<protein>
    <submittedName>
        <fullName evidence="2">Uncharacterized protein</fullName>
    </submittedName>
</protein>
<sequence>MSINRMDINYVLNSAETDTNSIDEEQAAFESSTDKSYQSDDVTQPAIPHYPLSEI</sequence>
<evidence type="ECO:0000313" key="2">
    <source>
        <dbReference type="EMBL" id="RMZ44471.1"/>
    </source>
</evidence>
<evidence type="ECO:0000313" key="3">
    <source>
        <dbReference type="Proteomes" id="UP000275480"/>
    </source>
</evidence>
<dbReference type="EMBL" id="QQZZ01000087">
    <property type="protein sequence ID" value="RMZ44471.1"/>
    <property type="molecule type" value="Genomic_DNA"/>
</dbReference>
<organism evidence="2 3">
    <name type="scientific">Aspergillus flavus</name>
    <dbReference type="NCBI Taxonomy" id="5059"/>
    <lineage>
        <taxon>Eukaryota</taxon>
        <taxon>Fungi</taxon>
        <taxon>Dikarya</taxon>
        <taxon>Ascomycota</taxon>
        <taxon>Pezizomycotina</taxon>
        <taxon>Eurotiomycetes</taxon>
        <taxon>Eurotiomycetidae</taxon>
        <taxon>Eurotiales</taxon>
        <taxon>Aspergillaceae</taxon>
        <taxon>Aspergillus</taxon>
        <taxon>Aspergillus subgen. Circumdati</taxon>
    </lineage>
</organism>
<evidence type="ECO:0000256" key="1">
    <source>
        <dbReference type="SAM" id="MobiDB-lite"/>
    </source>
</evidence>
<feature type="region of interest" description="Disordered" evidence="1">
    <location>
        <begin position="27"/>
        <end position="55"/>
    </location>
</feature>